<evidence type="ECO:0000313" key="1">
    <source>
        <dbReference type="EMBL" id="KAF2622921.1"/>
    </source>
</evidence>
<protein>
    <submittedName>
        <fullName evidence="1">Uncharacterized protein</fullName>
    </submittedName>
</protein>
<dbReference type="EMBL" id="MU006741">
    <property type="protein sequence ID" value="KAF2622921.1"/>
    <property type="molecule type" value="Genomic_DNA"/>
</dbReference>
<feature type="non-terminal residue" evidence="1">
    <location>
        <position position="1"/>
    </location>
</feature>
<feature type="non-terminal residue" evidence="1">
    <location>
        <position position="183"/>
    </location>
</feature>
<evidence type="ECO:0000313" key="2">
    <source>
        <dbReference type="Proteomes" id="UP000799754"/>
    </source>
</evidence>
<dbReference type="Proteomes" id="UP000799754">
    <property type="component" value="Unassembled WGS sequence"/>
</dbReference>
<reference evidence="1" key="1">
    <citation type="journal article" date="2020" name="Stud. Mycol.">
        <title>101 Dothideomycetes genomes: a test case for predicting lifestyles and emergence of pathogens.</title>
        <authorList>
            <person name="Haridas S."/>
            <person name="Albert R."/>
            <person name="Binder M."/>
            <person name="Bloem J."/>
            <person name="Labutti K."/>
            <person name="Salamov A."/>
            <person name="Andreopoulos B."/>
            <person name="Baker S."/>
            <person name="Barry K."/>
            <person name="Bills G."/>
            <person name="Bluhm B."/>
            <person name="Cannon C."/>
            <person name="Castanera R."/>
            <person name="Culley D."/>
            <person name="Daum C."/>
            <person name="Ezra D."/>
            <person name="Gonzalez J."/>
            <person name="Henrissat B."/>
            <person name="Kuo A."/>
            <person name="Liang C."/>
            <person name="Lipzen A."/>
            <person name="Lutzoni F."/>
            <person name="Magnuson J."/>
            <person name="Mondo S."/>
            <person name="Nolan M."/>
            <person name="Ohm R."/>
            <person name="Pangilinan J."/>
            <person name="Park H.-J."/>
            <person name="Ramirez L."/>
            <person name="Alfaro M."/>
            <person name="Sun H."/>
            <person name="Tritt A."/>
            <person name="Yoshinaga Y."/>
            <person name="Zwiers L.-H."/>
            <person name="Turgeon B."/>
            <person name="Goodwin S."/>
            <person name="Spatafora J."/>
            <person name="Crous P."/>
            <person name="Grigoriev I."/>
        </authorList>
    </citation>
    <scope>NUCLEOTIDE SEQUENCE</scope>
    <source>
        <strain evidence="1">CBS 525.71</strain>
    </source>
</reference>
<proteinExistence type="predicted"/>
<sequence length="183" mass="21436">LNPFIRIEEEMHPWAVNKSQQLDRPLLRIWDSWSGSQPDKDSRMLSRAPDMPLDTKEARRESLAAHLDHRNWAKPTPYISFTTSADAVARLADMRIQRRGPQTLTVVDPSSRLRNGLPVLDVTAEMDYHCILDPYGKGNEYYMDHYVCLWEVTAEEVVDRWDWAELTSEENWYEDVIMPAFNR</sequence>
<accession>A0ACB6RM25</accession>
<comment type="caution">
    <text evidence="1">The sequence shown here is derived from an EMBL/GenBank/DDBJ whole genome shotgun (WGS) entry which is preliminary data.</text>
</comment>
<organism evidence="1 2">
    <name type="scientific">Macroventuria anomochaeta</name>
    <dbReference type="NCBI Taxonomy" id="301207"/>
    <lineage>
        <taxon>Eukaryota</taxon>
        <taxon>Fungi</taxon>
        <taxon>Dikarya</taxon>
        <taxon>Ascomycota</taxon>
        <taxon>Pezizomycotina</taxon>
        <taxon>Dothideomycetes</taxon>
        <taxon>Pleosporomycetidae</taxon>
        <taxon>Pleosporales</taxon>
        <taxon>Pleosporineae</taxon>
        <taxon>Didymellaceae</taxon>
        <taxon>Macroventuria</taxon>
    </lineage>
</organism>
<keyword evidence="2" id="KW-1185">Reference proteome</keyword>
<gene>
    <name evidence="1" type="ORF">BU25DRAFT_305163</name>
</gene>
<name>A0ACB6RM25_9PLEO</name>